<proteinExistence type="predicted"/>
<reference evidence="1" key="1">
    <citation type="submission" date="2014-09" db="EMBL/GenBank/DDBJ databases">
        <authorList>
            <person name="Magalhaes I.L.F."/>
            <person name="Oliveira U."/>
            <person name="Santos F.R."/>
            <person name="Vidigal T.H.D.A."/>
            <person name="Brescovit A.D."/>
            <person name="Santos A.J."/>
        </authorList>
    </citation>
    <scope>NUCLEOTIDE SEQUENCE</scope>
    <source>
        <tissue evidence="1">Shoot tissue taken approximately 20 cm above the soil surface</tissue>
    </source>
</reference>
<evidence type="ECO:0000313" key="1">
    <source>
        <dbReference type="EMBL" id="JAD92829.1"/>
    </source>
</evidence>
<name>A0A0A9DW83_ARUDO</name>
<protein>
    <submittedName>
        <fullName evidence="1">Uncharacterized protein</fullName>
    </submittedName>
</protein>
<sequence>MRSQLGFDPENCSKQWIAHTTVQTNIRFNSSCL</sequence>
<dbReference type="AlphaFoldDB" id="A0A0A9DW83"/>
<reference evidence="1" key="2">
    <citation type="journal article" date="2015" name="Data Brief">
        <title>Shoot transcriptome of the giant reed, Arundo donax.</title>
        <authorList>
            <person name="Barrero R.A."/>
            <person name="Guerrero F.D."/>
            <person name="Moolhuijzen P."/>
            <person name="Goolsby J.A."/>
            <person name="Tidwell J."/>
            <person name="Bellgard S.E."/>
            <person name="Bellgard M.I."/>
        </authorList>
    </citation>
    <scope>NUCLEOTIDE SEQUENCE</scope>
    <source>
        <tissue evidence="1">Shoot tissue taken approximately 20 cm above the soil surface</tissue>
    </source>
</reference>
<organism evidence="1">
    <name type="scientific">Arundo donax</name>
    <name type="common">Giant reed</name>
    <name type="synonym">Donax arundinaceus</name>
    <dbReference type="NCBI Taxonomy" id="35708"/>
    <lineage>
        <taxon>Eukaryota</taxon>
        <taxon>Viridiplantae</taxon>
        <taxon>Streptophyta</taxon>
        <taxon>Embryophyta</taxon>
        <taxon>Tracheophyta</taxon>
        <taxon>Spermatophyta</taxon>
        <taxon>Magnoliopsida</taxon>
        <taxon>Liliopsida</taxon>
        <taxon>Poales</taxon>
        <taxon>Poaceae</taxon>
        <taxon>PACMAD clade</taxon>
        <taxon>Arundinoideae</taxon>
        <taxon>Arundineae</taxon>
        <taxon>Arundo</taxon>
    </lineage>
</organism>
<dbReference type="EMBL" id="GBRH01205066">
    <property type="protein sequence ID" value="JAD92829.1"/>
    <property type="molecule type" value="Transcribed_RNA"/>
</dbReference>
<accession>A0A0A9DW83</accession>